<dbReference type="AlphaFoldDB" id="A0ABD3X2T2"/>
<dbReference type="SUPFAM" id="SSF47473">
    <property type="entry name" value="EF-hand"/>
    <property type="match status" value="1"/>
</dbReference>
<dbReference type="Gene3D" id="1.10.238.10">
    <property type="entry name" value="EF-hand"/>
    <property type="match status" value="1"/>
</dbReference>
<feature type="region of interest" description="Disordered" evidence="1">
    <location>
        <begin position="603"/>
        <end position="650"/>
    </location>
</feature>
<dbReference type="PROSITE" id="PS51450">
    <property type="entry name" value="LRR"/>
    <property type="match status" value="1"/>
</dbReference>
<dbReference type="InterPro" id="IPR032675">
    <property type="entry name" value="LRR_dom_sf"/>
</dbReference>
<dbReference type="Proteomes" id="UP001634394">
    <property type="component" value="Unassembled WGS sequence"/>
</dbReference>
<reference evidence="3 4" key="1">
    <citation type="submission" date="2024-11" db="EMBL/GenBank/DDBJ databases">
        <title>Chromosome-level genome assembly of the freshwater bivalve Anodonta woodiana.</title>
        <authorList>
            <person name="Chen X."/>
        </authorList>
    </citation>
    <scope>NUCLEOTIDE SEQUENCE [LARGE SCALE GENOMIC DNA]</scope>
    <source>
        <strain evidence="3">MN2024</strain>
        <tissue evidence="3">Gills</tissue>
    </source>
</reference>
<organism evidence="3 4">
    <name type="scientific">Sinanodonta woodiana</name>
    <name type="common">Chinese pond mussel</name>
    <name type="synonym">Anodonta woodiana</name>
    <dbReference type="NCBI Taxonomy" id="1069815"/>
    <lineage>
        <taxon>Eukaryota</taxon>
        <taxon>Metazoa</taxon>
        <taxon>Spiralia</taxon>
        <taxon>Lophotrochozoa</taxon>
        <taxon>Mollusca</taxon>
        <taxon>Bivalvia</taxon>
        <taxon>Autobranchia</taxon>
        <taxon>Heteroconchia</taxon>
        <taxon>Palaeoheterodonta</taxon>
        <taxon>Unionida</taxon>
        <taxon>Unionoidea</taxon>
        <taxon>Unionidae</taxon>
        <taxon>Unioninae</taxon>
        <taxon>Sinanodonta</taxon>
    </lineage>
</organism>
<gene>
    <name evidence="3" type="ORF">ACJMK2_031444</name>
</gene>
<keyword evidence="4" id="KW-1185">Reference proteome</keyword>
<dbReference type="InterPro" id="IPR052394">
    <property type="entry name" value="LRR-containing"/>
</dbReference>
<proteinExistence type="predicted"/>
<dbReference type="SMART" id="SM00368">
    <property type="entry name" value="LRR_RI"/>
    <property type="match status" value="8"/>
</dbReference>
<evidence type="ECO:0000259" key="2">
    <source>
        <dbReference type="PROSITE" id="PS50222"/>
    </source>
</evidence>
<dbReference type="PANTHER" id="PTHR24114">
    <property type="entry name" value="LEUCINE RICH REPEAT FAMILY PROTEIN"/>
    <property type="match status" value="1"/>
</dbReference>
<dbReference type="Pfam" id="PF13516">
    <property type="entry name" value="LRR_6"/>
    <property type="match status" value="4"/>
</dbReference>
<dbReference type="InterPro" id="IPR001611">
    <property type="entry name" value="Leu-rich_rpt"/>
</dbReference>
<feature type="domain" description="EF-hand" evidence="2">
    <location>
        <begin position="536"/>
        <end position="571"/>
    </location>
</feature>
<accession>A0ABD3X2T2</accession>
<comment type="caution">
    <text evidence="3">The sequence shown here is derived from an EMBL/GenBank/DDBJ whole genome shotgun (WGS) entry which is preliminary data.</text>
</comment>
<dbReference type="InterPro" id="IPR011992">
    <property type="entry name" value="EF-hand-dom_pair"/>
</dbReference>
<sequence length="650" mass="73644">MEGITDKTNSHNIAHEAAANMEDEGSVDETLTEAICCMDMRERTYLCQMSSFGNGLHNATSRTNRDTSATSLDIKRIYNRTHQVQTSSSNNNSDSDSVHRISDIESLRLQVEFKRQRMEPTSSVSSFDYDEDEAIQLVDVKNAILPKKRALKTDDVYLLACSMLGITPSQAYLKQVSTPSSIVRMKSCGLSRTTIKPIAVSIVRDRYVKILDVSGNDVGPLGVMFVAEMMNANTCITELDLSATNPGRDGLGALAASLKHNKTLQILRLESNNIDHTEADLIIEIIRNSATTDELYLGHNKLGYDGGTLLAKELETNTTLRVLDLQWNHFRKESGARLSYSLKTNRTLQRLNLAWNGLGKEGCIALAKSLPSNQALRELDLTNNRIDVVSLPFLLHGLVHNKHLYCIKLPMNPMTTEGAKAVLKAIMRMQHSAINEVNLEGIPVDREFMKILLELKSKKRIIVEHGEELQTGIEVEIREHNPNDLNRFDPVLVLVEYMRIDNLRIIDLFQYLDVQNREKLSLGDLRDGVATLQLPLTEYHLEVIMKTIDTKRDGYIDIEEFMNAHKEMSKTIVQRTTRARKKGKKEDIGLMELRKILKEIIEKRNKHNKERASNRKQEEESDREKVYTKKASLTVTKPKFSKPEEGKKSK</sequence>
<evidence type="ECO:0000313" key="3">
    <source>
        <dbReference type="EMBL" id="KAL3879133.1"/>
    </source>
</evidence>
<dbReference type="Gene3D" id="3.80.10.10">
    <property type="entry name" value="Ribonuclease Inhibitor"/>
    <property type="match status" value="1"/>
</dbReference>
<feature type="region of interest" description="Disordered" evidence="1">
    <location>
        <begin position="1"/>
        <end position="26"/>
    </location>
</feature>
<dbReference type="InterPro" id="IPR002048">
    <property type="entry name" value="EF_hand_dom"/>
</dbReference>
<dbReference type="Pfam" id="PF13499">
    <property type="entry name" value="EF-hand_7"/>
    <property type="match status" value="1"/>
</dbReference>
<evidence type="ECO:0000256" key="1">
    <source>
        <dbReference type="SAM" id="MobiDB-lite"/>
    </source>
</evidence>
<feature type="compositionally biased region" description="Basic and acidic residues" evidence="1">
    <location>
        <begin position="641"/>
        <end position="650"/>
    </location>
</feature>
<dbReference type="SUPFAM" id="SSF52047">
    <property type="entry name" value="RNI-like"/>
    <property type="match status" value="1"/>
</dbReference>
<feature type="compositionally biased region" description="Basic and acidic residues" evidence="1">
    <location>
        <begin position="610"/>
        <end position="627"/>
    </location>
</feature>
<dbReference type="PROSITE" id="PS50222">
    <property type="entry name" value="EF_HAND_2"/>
    <property type="match status" value="1"/>
</dbReference>
<dbReference type="EMBL" id="JBJQND010000004">
    <property type="protein sequence ID" value="KAL3879133.1"/>
    <property type="molecule type" value="Genomic_DNA"/>
</dbReference>
<dbReference type="PANTHER" id="PTHR24114:SF50">
    <property type="entry name" value="RNI-LIKE PROTEIN"/>
    <property type="match status" value="1"/>
</dbReference>
<name>A0ABD3X2T2_SINWO</name>
<protein>
    <recommendedName>
        <fullName evidence="2">EF-hand domain-containing protein</fullName>
    </recommendedName>
</protein>
<evidence type="ECO:0000313" key="4">
    <source>
        <dbReference type="Proteomes" id="UP001634394"/>
    </source>
</evidence>